<dbReference type="Proteomes" id="UP000008461">
    <property type="component" value="Chromosome"/>
</dbReference>
<evidence type="ECO:0000313" key="3">
    <source>
        <dbReference type="Proteomes" id="UP000008461"/>
    </source>
</evidence>
<dbReference type="CDD" id="cd00603">
    <property type="entry name" value="IPT_PCSR"/>
    <property type="match status" value="1"/>
</dbReference>
<dbReference type="Pfam" id="PF01833">
    <property type="entry name" value="TIG"/>
    <property type="match status" value="1"/>
</dbReference>
<dbReference type="InterPro" id="IPR013783">
    <property type="entry name" value="Ig-like_fold"/>
</dbReference>
<accession>F4KTD8</accession>
<name>F4KTD8_HALH1</name>
<feature type="domain" description="IPT/TIG" evidence="1">
    <location>
        <begin position="141"/>
        <end position="211"/>
    </location>
</feature>
<dbReference type="Gene3D" id="2.60.40.10">
    <property type="entry name" value="Immunoglobulins"/>
    <property type="match status" value="1"/>
</dbReference>
<proteinExistence type="predicted"/>
<reference key="2">
    <citation type="submission" date="2011-04" db="EMBL/GenBank/DDBJ databases">
        <title>Complete sequence of chromosome of Haliscomenobacter hydrossis DSM 1100.</title>
        <authorList>
            <consortium name="US DOE Joint Genome Institute (JGI-PGF)"/>
            <person name="Lucas S."/>
            <person name="Han J."/>
            <person name="Lapidus A."/>
            <person name="Bruce D."/>
            <person name="Goodwin L."/>
            <person name="Pitluck S."/>
            <person name="Peters L."/>
            <person name="Kyrpides N."/>
            <person name="Mavromatis K."/>
            <person name="Ivanova N."/>
            <person name="Ovchinnikova G."/>
            <person name="Pagani I."/>
            <person name="Daligault H."/>
            <person name="Detter J.C."/>
            <person name="Han C."/>
            <person name="Land M."/>
            <person name="Hauser L."/>
            <person name="Markowitz V."/>
            <person name="Cheng J.-F."/>
            <person name="Hugenholtz P."/>
            <person name="Woyke T."/>
            <person name="Wu D."/>
            <person name="Verbarg S."/>
            <person name="Frueling A."/>
            <person name="Brambilla E."/>
            <person name="Klenk H.-P."/>
            <person name="Eisen J.A."/>
        </authorList>
    </citation>
    <scope>NUCLEOTIDE SEQUENCE</scope>
    <source>
        <strain>DSM 1100</strain>
    </source>
</reference>
<dbReference type="SUPFAM" id="SSF81296">
    <property type="entry name" value="E set domains"/>
    <property type="match status" value="1"/>
</dbReference>
<dbReference type="KEGG" id="hhy:Halhy_4512"/>
<reference evidence="2 3" key="1">
    <citation type="journal article" date="2011" name="Stand. Genomic Sci.">
        <title>Complete genome sequence of Haliscomenobacter hydrossis type strain (O).</title>
        <authorList>
            <consortium name="US DOE Joint Genome Institute (JGI-PGF)"/>
            <person name="Daligault H."/>
            <person name="Lapidus A."/>
            <person name="Zeytun A."/>
            <person name="Nolan M."/>
            <person name="Lucas S."/>
            <person name="Del Rio T.G."/>
            <person name="Tice H."/>
            <person name="Cheng J.F."/>
            <person name="Tapia R."/>
            <person name="Han C."/>
            <person name="Goodwin L."/>
            <person name="Pitluck S."/>
            <person name="Liolios K."/>
            <person name="Pagani I."/>
            <person name="Ivanova N."/>
            <person name="Huntemann M."/>
            <person name="Mavromatis K."/>
            <person name="Mikhailova N."/>
            <person name="Pati A."/>
            <person name="Chen A."/>
            <person name="Palaniappan K."/>
            <person name="Land M."/>
            <person name="Hauser L."/>
            <person name="Brambilla E.M."/>
            <person name="Rohde M."/>
            <person name="Verbarg S."/>
            <person name="Goker M."/>
            <person name="Bristow J."/>
            <person name="Eisen J.A."/>
            <person name="Markowitz V."/>
            <person name="Hugenholtz P."/>
            <person name="Kyrpides N.C."/>
            <person name="Klenk H.P."/>
            <person name="Woyke T."/>
        </authorList>
    </citation>
    <scope>NUCLEOTIDE SEQUENCE [LARGE SCALE GENOMIC DNA]</scope>
    <source>
        <strain evidence="3">ATCC 27775 / DSM 1100 / LMG 10767 / O</strain>
    </source>
</reference>
<dbReference type="STRING" id="760192.Halhy_4512"/>
<gene>
    <name evidence="2" type="ordered locus">Halhy_4512</name>
</gene>
<dbReference type="AlphaFoldDB" id="F4KTD8"/>
<evidence type="ECO:0000313" key="2">
    <source>
        <dbReference type="EMBL" id="AEE52352.1"/>
    </source>
</evidence>
<dbReference type="OrthoDB" id="103335at2"/>
<protein>
    <submittedName>
        <fullName evidence="2">Cell surface receptor IPT/TIG domain protein</fullName>
    </submittedName>
</protein>
<keyword evidence="3" id="KW-1185">Reference proteome</keyword>
<dbReference type="EMBL" id="CP002691">
    <property type="protein sequence ID" value="AEE52352.1"/>
    <property type="molecule type" value="Genomic_DNA"/>
</dbReference>
<dbReference type="InterPro" id="IPR014756">
    <property type="entry name" value="Ig_E-set"/>
</dbReference>
<keyword evidence="2" id="KW-0675">Receptor</keyword>
<evidence type="ECO:0000259" key="1">
    <source>
        <dbReference type="Pfam" id="PF01833"/>
    </source>
</evidence>
<dbReference type="HOGENOM" id="CLU_402658_0_0_10"/>
<organism evidence="2 3">
    <name type="scientific">Haliscomenobacter hydrossis (strain ATCC 27775 / DSM 1100 / LMG 10767 / O)</name>
    <dbReference type="NCBI Taxonomy" id="760192"/>
    <lineage>
        <taxon>Bacteria</taxon>
        <taxon>Pseudomonadati</taxon>
        <taxon>Bacteroidota</taxon>
        <taxon>Saprospiria</taxon>
        <taxon>Saprospirales</taxon>
        <taxon>Haliscomenobacteraceae</taxon>
        <taxon>Haliscomenobacter</taxon>
    </lineage>
</organism>
<sequence length="683" mass="75938">MKKLFTRPIPVLLLLFVLLFCEKEFNGERPFVRLVTLPPTELNEEGVTLNGEFLDLSGGEMSDYGFLIDAENIKPDVVKNPDVLKFSLKTETPKLGRFSFRAEYSLSVGQTYYIRAYAIQGNNFIFGEEFSFVSKGGAANPSITDFSPVHIVPGDTLTLVGQNFTLGLPRLSAYLAGKEAEIVGSPSNTQLKIRVPLGIPLSGKIQLTVGFISITLDKNYQRLKPEMLKVPGIVKYGASFLVECKNLSKIFGSNEVLIGKNGDYQSCLVLQEQKDALLVKLDDGNAYDPERGDSLFVFAAALPISTKVNIANPEISGISPAVVFPDDEVTLVCDGISTNKNVTKISWNGAEIPSANYSIGAAGKQVTLKVPYWGNIPGTIKVMVRSGQRVSNEMTTRVAVDLLTLNEEQKAWKYAFNLNDKLFIGLPSGEFPFEYIDPSKKAPALQRISSSSRQIFEHAFPTQNDQLLALSIENSSAVEGQLLGILANNTAQLIAKSANKIPLSTSSTAPLKIRGIATKNNALSYLFVSNSPNNFWQFNASTRQFRSLLDLPLRSDQEVRELILFDQGTKIIALVFYRDDSFIEIKEYNPAQNTWQENYSFLDPFISYNDAFIYPLENSFYFLMSSNKADQFALCNENLVINYRMPVLFDKGKFSAKKKAFFMGNRVVIIDNESIYRTHLATE</sequence>
<dbReference type="InterPro" id="IPR002909">
    <property type="entry name" value="IPT_dom"/>
</dbReference>